<keyword evidence="6" id="KW-1185">Reference proteome</keyword>
<keyword evidence="5" id="KW-0378">Hydrolase</keyword>
<comment type="caution">
    <text evidence="5">The sequence shown here is derived from an EMBL/GenBank/DDBJ whole genome shotgun (WGS) entry which is preliminary data.</text>
</comment>
<feature type="domain" description="Acetyl xylan esterase" evidence="4">
    <location>
        <begin position="2"/>
        <end position="304"/>
    </location>
</feature>
<feature type="binding site" evidence="2">
    <location>
        <position position="89"/>
    </location>
    <ligand>
        <name>substrate</name>
    </ligand>
</feature>
<dbReference type="InterPro" id="IPR008391">
    <property type="entry name" value="AXE1_dom"/>
</dbReference>
<feature type="active site" description="Nucleophile" evidence="1">
    <location>
        <position position="183"/>
    </location>
</feature>
<evidence type="ECO:0000256" key="2">
    <source>
        <dbReference type="PIRSR" id="PIRSR639069-2"/>
    </source>
</evidence>
<dbReference type="PANTHER" id="PTHR40111">
    <property type="entry name" value="CEPHALOSPORIN-C DEACETYLASE"/>
    <property type="match status" value="1"/>
</dbReference>
<evidence type="ECO:0000256" key="1">
    <source>
        <dbReference type="PIRSR" id="PIRSR639069-1"/>
    </source>
</evidence>
<dbReference type="EMBL" id="JACDUR010000008">
    <property type="protein sequence ID" value="MBA2896013.1"/>
    <property type="molecule type" value="Genomic_DNA"/>
</dbReference>
<evidence type="ECO:0000313" key="6">
    <source>
        <dbReference type="Proteomes" id="UP000530928"/>
    </source>
</evidence>
<organism evidence="5 6">
    <name type="scientific">Nonomuraea soli</name>
    <dbReference type="NCBI Taxonomy" id="1032476"/>
    <lineage>
        <taxon>Bacteria</taxon>
        <taxon>Bacillati</taxon>
        <taxon>Actinomycetota</taxon>
        <taxon>Actinomycetes</taxon>
        <taxon>Streptosporangiales</taxon>
        <taxon>Streptosporangiaceae</taxon>
        <taxon>Nonomuraea</taxon>
    </lineage>
</organism>
<dbReference type="GO" id="GO:0005976">
    <property type="term" value="P:polysaccharide metabolic process"/>
    <property type="evidence" value="ECO:0007669"/>
    <property type="project" value="TreeGrafter"/>
</dbReference>
<dbReference type="InterPro" id="IPR029058">
    <property type="entry name" value="AB_hydrolase_fold"/>
</dbReference>
<sequence>MFVDMPLAQLRDYLPAREEPGDFDAFWQRTLEQARSHELDARIERIETEIVTADVHDVTFNGFGGHPIKAWLLTPVSGPAPCVIEYQGYGGGRGLPVDWLAWPSFGYAVLAVDSRGQGAGGWRRGDTPDPHPGSGPTTPGVMTSGILDPGRHYYRRLYTDAARAVEVARAHPAITKVAVSGGSQGGGIALAAAALSGDVDLALIDVPFMQHIRHAVDITDEYPYQELAVYCKAFKDQVEQVFQTISYFDGLNFAARSAAPALYSVALRDGVTPPSTVFASFNHYAGADKEIEVYPFNGHEGGESTHLLAKVRKARKVLG</sequence>
<feature type="active site" description="Charge relay system" evidence="1">
    <location>
        <position position="269"/>
    </location>
</feature>
<feature type="region of interest" description="Disordered" evidence="3">
    <location>
        <begin position="118"/>
        <end position="145"/>
    </location>
</feature>
<dbReference type="EC" id="3.1.1.41" evidence="5"/>
<dbReference type="Gene3D" id="3.40.50.1820">
    <property type="entry name" value="alpha/beta hydrolase"/>
    <property type="match status" value="1"/>
</dbReference>
<dbReference type="InterPro" id="IPR039069">
    <property type="entry name" value="CE7"/>
</dbReference>
<accession>A0A7W0CRT1</accession>
<dbReference type="GO" id="GO:0047739">
    <property type="term" value="F:cephalosporin-C deacetylase activity"/>
    <property type="evidence" value="ECO:0007669"/>
    <property type="project" value="UniProtKB-EC"/>
</dbReference>
<dbReference type="AlphaFoldDB" id="A0A7W0CRT1"/>
<evidence type="ECO:0000256" key="3">
    <source>
        <dbReference type="SAM" id="MobiDB-lite"/>
    </source>
</evidence>
<protein>
    <submittedName>
        <fullName evidence="5">Cephalosporin-C deacetylase</fullName>
        <ecNumber evidence="5">3.1.1.41</ecNumber>
    </submittedName>
</protein>
<gene>
    <name evidence="5" type="ORF">HNR30_007404</name>
</gene>
<dbReference type="SUPFAM" id="SSF53474">
    <property type="entry name" value="alpha/beta-Hydrolases"/>
    <property type="match status" value="1"/>
</dbReference>
<dbReference type="PANTHER" id="PTHR40111:SF1">
    <property type="entry name" value="CEPHALOSPORIN-C DEACETYLASE"/>
    <property type="match status" value="1"/>
</dbReference>
<feature type="active site" description="Charge relay system" evidence="1">
    <location>
        <position position="299"/>
    </location>
</feature>
<dbReference type="RefSeq" id="WP_181614758.1">
    <property type="nucleotide sequence ID" value="NZ_BAABAM010000007.1"/>
</dbReference>
<evidence type="ECO:0000313" key="5">
    <source>
        <dbReference type="EMBL" id="MBA2896013.1"/>
    </source>
</evidence>
<dbReference type="Proteomes" id="UP000530928">
    <property type="component" value="Unassembled WGS sequence"/>
</dbReference>
<dbReference type="Pfam" id="PF05448">
    <property type="entry name" value="AXE1"/>
    <property type="match status" value="1"/>
</dbReference>
<name>A0A7W0CRT1_9ACTN</name>
<proteinExistence type="predicted"/>
<reference evidence="5 6" key="1">
    <citation type="submission" date="2020-07" db="EMBL/GenBank/DDBJ databases">
        <title>Genomic Encyclopedia of Type Strains, Phase IV (KMG-IV): sequencing the most valuable type-strain genomes for metagenomic binning, comparative biology and taxonomic classification.</title>
        <authorList>
            <person name="Goeker M."/>
        </authorList>
    </citation>
    <scope>NUCLEOTIDE SEQUENCE [LARGE SCALE GENOMIC DNA]</scope>
    <source>
        <strain evidence="5 6">DSM 45533</strain>
    </source>
</reference>
<evidence type="ECO:0000259" key="4">
    <source>
        <dbReference type="Pfam" id="PF05448"/>
    </source>
</evidence>